<dbReference type="SUPFAM" id="SSF51430">
    <property type="entry name" value="NAD(P)-linked oxidoreductase"/>
    <property type="match status" value="1"/>
</dbReference>
<keyword evidence="4" id="KW-1185">Reference proteome</keyword>
<keyword evidence="1" id="KW-0560">Oxidoreductase</keyword>
<dbReference type="PROSITE" id="PS00798">
    <property type="entry name" value="ALDOKETO_REDUCTASE_1"/>
    <property type="match status" value="1"/>
</dbReference>
<dbReference type="PRINTS" id="PR00069">
    <property type="entry name" value="ALDKETRDTASE"/>
</dbReference>
<name>A0ABR0C330_PURLI</name>
<dbReference type="EMBL" id="JAWRVI010000014">
    <property type="protein sequence ID" value="KAK4090697.1"/>
    <property type="molecule type" value="Genomic_DNA"/>
</dbReference>
<dbReference type="PIRSF" id="PIRSF000097">
    <property type="entry name" value="AKR"/>
    <property type="match status" value="1"/>
</dbReference>
<dbReference type="InterPro" id="IPR018170">
    <property type="entry name" value="Aldo/ket_reductase_CS"/>
</dbReference>
<gene>
    <name evidence="3" type="ORF">Purlil1_4833</name>
</gene>
<proteinExistence type="predicted"/>
<sequence>MSTGRTVTLLSGHKMPQIGYGTWQAKPGEVGDGVYEALKTGYRHLDLAKIYQNQREVGEGIKRALADVPGLRREDIFITSKLWNNKHNPEDVAPALDDTLEELQLEYLDLYLIHWPVAFKPGNELFPKTSDGSELALNRDVSISQTWKGAFRFPLSCSSPLPVETDILIPTPSAMTELPKSKARSVGVSNFSIEHLEAVIKATGVVPAVNQVERHPRVPNKPLVDYCASKNIVITAYSAFGNNGWGVPLLVNTPEVKAVADRLAKAQGKDVTPAQVILAWSQLGGHVVIPKSVTASRIRENFQEVELDDEAIKAIDKLGEQPQRFNIPYTYDPKWNVNVFGDDKEKAAVNQVVL</sequence>
<dbReference type="InterPro" id="IPR036812">
    <property type="entry name" value="NAD(P)_OxRdtase_dom_sf"/>
</dbReference>
<evidence type="ECO:0000256" key="1">
    <source>
        <dbReference type="ARBA" id="ARBA00023002"/>
    </source>
</evidence>
<feature type="domain" description="NADP-dependent oxidoreductase" evidence="2">
    <location>
        <begin position="18"/>
        <end position="319"/>
    </location>
</feature>
<comment type="caution">
    <text evidence="3">The sequence shown here is derived from an EMBL/GenBank/DDBJ whole genome shotgun (WGS) entry which is preliminary data.</text>
</comment>
<organism evidence="3 4">
    <name type="scientific">Purpureocillium lilacinum</name>
    <name type="common">Paecilomyces lilacinus</name>
    <dbReference type="NCBI Taxonomy" id="33203"/>
    <lineage>
        <taxon>Eukaryota</taxon>
        <taxon>Fungi</taxon>
        <taxon>Dikarya</taxon>
        <taxon>Ascomycota</taxon>
        <taxon>Pezizomycotina</taxon>
        <taxon>Sordariomycetes</taxon>
        <taxon>Hypocreomycetidae</taxon>
        <taxon>Hypocreales</taxon>
        <taxon>Ophiocordycipitaceae</taxon>
        <taxon>Purpureocillium</taxon>
    </lineage>
</organism>
<dbReference type="InterPro" id="IPR023210">
    <property type="entry name" value="NADP_OxRdtase_dom"/>
</dbReference>
<accession>A0ABR0C330</accession>
<dbReference type="Gene3D" id="3.20.20.100">
    <property type="entry name" value="NADP-dependent oxidoreductase domain"/>
    <property type="match status" value="1"/>
</dbReference>
<evidence type="ECO:0000259" key="2">
    <source>
        <dbReference type="Pfam" id="PF00248"/>
    </source>
</evidence>
<evidence type="ECO:0000313" key="4">
    <source>
        <dbReference type="Proteomes" id="UP001287286"/>
    </source>
</evidence>
<reference evidence="3 4" key="1">
    <citation type="journal article" date="2024" name="Microbiol. Resour. Announc.">
        <title>Genome annotations for the ascomycete fungi Trichoderma harzianum, Trichoderma aggressivum, and Purpureocillium lilacinum.</title>
        <authorList>
            <person name="Beijen E.P.W."/>
            <person name="Ohm R.A."/>
        </authorList>
    </citation>
    <scope>NUCLEOTIDE SEQUENCE [LARGE SCALE GENOMIC DNA]</scope>
    <source>
        <strain evidence="3 4">CBS 150709</strain>
    </source>
</reference>
<dbReference type="Proteomes" id="UP001287286">
    <property type="component" value="Unassembled WGS sequence"/>
</dbReference>
<protein>
    <recommendedName>
        <fullName evidence="2">NADP-dependent oxidoreductase domain-containing protein</fullName>
    </recommendedName>
</protein>
<dbReference type="Pfam" id="PF00248">
    <property type="entry name" value="Aldo_ket_red"/>
    <property type="match status" value="1"/>
</dbReference>
<dbReference type="InterPro" id="IPR020471">
    <property type="entry name" value="AKR"/>
</dbReference>
<dbReference type="PANTHER" id="PTHR11732">
    <property type="entry name" value="ALDO/KETO REDUCTASE"/>
    <property type="match status" value="1"/>
</dbReference>
<evidence type="ECO:0000313" key="3">
    <source>
        <dbReference type="EMBL" id="KAK4090697.1"/>
    </source>
</evidence>